<dbReference type="Proteomes" id="UP000199632">
    <property type="component" value="Unassembled WGS sequence"/>
</dbReference>
<dbReference type="NCBIfam" id="TIGR00711">
    <property type="entry name" value="efflux_EmrB"/>
    <property type="match status" value="1"/>
</dbReference>
<feature type="transmembrane region" description="Helical" evidence="7">
    <location>
        <begin position="442"/>
        <end position="463"/>
    </location>
</feature>
<comment type="subcellular location">
    <subcellularLocation>
        <location evidence="1">Cell membrane</location>
        <topology evidence="1">Multi-pass membrane protein</topology>
    </subcellularLocation>
</comment>
<evidence type="ECO:0000256" key="5">
    <source>
        <dbReference type="ARBA" id="ARBA00022989"/>
    </source>
</evidence>
<feature type="transmembrane region" description="Helical" evidence="7">
    <location>
        <begin position="411"/>
        <end position="430"/>
    </location>
</feature>
<dbReference type="PANTHER" id="PTHR42718">
    <property type="entry name" value="MAJOR FACILITATOR SUPERFAMILY MULTIDRUG TRANSPORTER MFSC"/>
    <property type="match status" value="1"/>
</dbReference>
<dbReference type="InterPro" id="IPR036259">
    <property type="entry name" value="MFS_trans_sf"/>
</dbReference>
<keyword evidence="10" id="KW-1185">Reference proteome</keyword>
<protein>
    <submittedName>
        <fullName evidence="9">Drug resistance transporter, EmrB/QacA subfamily</fullName>
    </submittedName>
</protein>
<dbReference type="AlphaFoldDB" id="A0A1H3UZY4"/>
<dbReference type="PROSITE" id="PS50850">
    <property type="entry name" value="MFS"/>
    <property type="match status" value="1"/>
</dbReference>
<dbReference type="SUPFAM" id="SSF103473">
    <property type="entry name" value="MFS general substrate transporter"/>
    <property type="match status" value="1"/>
</dbReference>
<name>A0A1H3UZY4_9ACTN</name>
<dbReference type="GO" id="GO:0022857">
    <property type="term" value="F:transmembrane transporter activity"/>
    <property type="evidence" value="ECO:0007669"/>
    <property type="project" value="InterPro"/>
</dbReference>
<dbReference type="GO" id="GO:0005886">
    <property type="term" value="C:plasma membrane"/>
    <property type="evidence" value="ECO:0007669"/>
    <property type="project" value="UniProtKB-SubCell"/>
</dbReference>
<feature type="transmembrane region" description="Helical" evidence="7">
    <location>
        <begin position="200"/>
        <end position="218"/>
    </location>
</feature>
<dbReference type="Gene3D" id="1.20.1720.10">
    <property type="entry name" value="Multidrug resistance protein D"/>
    <property type="match status" value="1"/>
</dbReference>
<evidence type="ECO:0000256" key="4">
    <source>
        <dbReference type="ARBA" id="ARBA00022692"/>
    </source>
</evidence>
<dbReference type="PANTHER" id="PTHR42718:SF39">
    <property type="entry name" value="ACTINORHODIN TRANSPORTER-RELATED"/>
    <property type="match status" value="1"/>
</dbReference>
<proteinExistence type="predicted"/>
<dbReference type="InterPro" id="IPR011701">
    <property type="entry name" value="MFS"/>
</dbReference>
<dbReference type="InterPro" id="IPR004638">
    <property type="entry name" value="EmrB-like"/>
</dbReference>
<feature type="transmembrane region" description="Helical" evidence="7">
    <location>
        <begin position="336"/>
        <end position="357"/>
    </location>
</feature>
<feature type="transmembrane region" description="Helical" evidence="7">
    <location>
        <begin position="271"/>
        <end position="296"/>
    </location>
</feature>
<dbReference type="Gene3D" id="1.20.1250.20">
    <property type="entry name" value="MFS general substrate transporter like domains"/>
    <property type="match status" value="1"/>
</dbReference>
<evidence type="ECO:0000256" key="6">
    <source>
        <dbReference type="ARBA" id="ARBA00023136"/>
    </source>
</evidence>
<dbReference type="CDD" id="cd17321">
    <property type="entry name" value="MFS_MMR_MDR_like"/>
    <property type="match status" value="1"/>
</dbReference>
<dbReference type="InterPro" id="IPR020846">
    <property type="entry name" value="MFS_dom"/>
</dbReference>
<evidence type="ECO:0000313" key="10">
    <source>
        <dbReference type="Proteomes" id="UP000199632"/>
    </source>
</evidence>
<evidence type="ECO:0000256" key="2">
    <source>
        <dbReference type="ARBA" id="ARBA00022448"/>
    </source>
</evidence>
<keyword evidence="2" id="KW-0813">Transport</keyword>
<feature type="transmembrane region" description="Helical" evidence="7">
    <location>
        <begin position="168"/>
        <end position="188"/>
    </location>
</feature>
<keyword evidence="5 7" id="KW-1133">Transmembrane helix</keyword>
<feature type="transmembrane region" description="Helical" evidence="7">
    <location>
        <begin position="302"/>
        <end position="324"/>
    </location>
</feature>
<dbReference type="EMBL" id="FNQB01000007">
    <property type="protein sequence ID" value="SDZ67335.1"/>
    <property type="molecule type" value="Genomic_DNA"/>
</dbReference>
<gene>
    <name evidence="9" type="ORF">SAMN05421684_8408</name>
</gene>
<evidence type="ECO:0000259" key="8">
    <source>
        <dbReference type="PROSITE" id="PS50850"/>
    </source>
</evidence>
<evidence type="ECO:0000256" key="1">
    <source>
        <dbReference type="ARBA" id="ARBA00004651"/>
    </source>
</evidence>
<organism evidence="9 10">
    <name type="scientific">Asanoa ishikariensis</name>
    <dbReference type="NCBI Taxonomy" id="137265"/>
    <lineage>
        <taxon>Bacteria</taxon>
        <taxon>Bacillati</taxon>
        <taxon>Actinomycetota</taxon>
        <taxon>Actinomycetes</taxon>
        <taxon>Micromonosporales</taxon>
        <taxon>Micromonosporaceae</taxon>
        <taxon>Asanoa</taxon>
    </lineage>
</organism>
<sequence>MRAVDARWRAMTVALIAAFMTLLDVSIVNVALPSIQTDLGLSSGGLQWVLSGYALAFGLVLVPAGRFGDAHGRRRLFVLGLAGFTAASAAAGVADSELWLICARLVQGASAGVVNPQVSGLVQQMFKPAERGKPFGALGATIGISTALGPLLGGAIIAIAGTEDGWRWIFYINVPVGIVAIVLGTRWIPGHTGEEAPRRGVDPIGVVLLGAGVALVLLPLVQEREWHGPIVWLLILAGLVVLGLFVAWERLQMRRRASPLVDLTLFRRRSFALGSLLALAYFAGFTTTFFIFTLFLQNGLHYSALEAGLTVTPFALGSASGAMLGGRIVNRYGRVLVVTGLCMVIGGLALVILALHFVEGRGAGFATALPLLCAGIGSGLVISPNQNLTLSQVPVAEAGSAGGVLQTGQRIGSAIGIAAIGAVFFSRLATTDGNYADAFRTGLYVTIGFMVLALAAATADVIAGHRERPS</sequence>
<evidence type="ECO:0000256" key="3">
    <source>
        <dbReference type="ARBA" id="ARBA00022475"/>
    </source>
</evidence>
<feature type="transmembrane region" description="Helical" evidence="7">
    <location>
        <begin position="44"/>
        <end position="64"/>
    </location>
</feature>
<dbReference type="STRING" id="137265.SAMN05421684_8408"/>
<evidence type="ECO:0000256" key="7">
    <source>
        <dbReference type="SAM" id="Phobius"/>
    </source>
</evidence>
<evidence type="ECO:0000313" key="9">
    <source>
        <dbReference type="EMBL" id="SDZ67335.1"/>
    </source>
</evidence>
<dbReference type="InterPro" id="IPR005829">
    <property type="entry name" value="Sugar_transporter_CS"/>
</dbReference>
<feature type="transmembrane region" description="Helical" evidence="7">
    <location>
        <begin position="230"/>
        <end position="251"/>
    </location>
</feature>
<accession>A0A1H3UZY4</accession>
<keyword evidence="4 7" id="KW-0812">Transmembrane</keyword>
<reference evidence="10" key="1">
    <citation type="submission" date="2016-10" db="EMBL/GenBank/DDBJ databases">
        <authorList>
            <person name="Varghese N."/>
            <person name="Submissions S."/>
        </authorList>
    </citation>
    <scope>NUCLEOTIDE SEQUENCE [LARGE SCALE GENOMIC DNA]</scope>
    <source>
        <strain evidence="10">DSM 44718</strain>
    </source>
</reference>
<feature type="domain" description="Major facilitator superfamily (MFS) profile" evidence="8">
    <location>
        <begin position="10"/>
        <end position="468"/>
    </location>
</feature>
<keyword evidence="6 7" id="KW-0472">Membrane</keyword>
<dbReference type="PRINTS" id="PR01036">
    <property type="entry name" value="TCRTETB"/>
</dbReference>
<dbReference type="PROSITE" id="PS00217">
    <property type="entry name" value="SUGAR_TRANSPORT_2"/>
    <property type="match status" value="1"/>
</dbReference>
<dbReference type="Pfam" id="PF07690">
    <property type="entry name" value="MFS_1"/>
    <property type="match status" value="1"/>
</dbReference>
<keyword evidence="3" id="KW-1003">Cell membrane</keyword>
<feature type="transmembrane region" description="Helical" evidence="7">
    <location>
        <begin position="135"/>
        <end position="162"/>
    </location>
</feature>
<feature type="transmembrane region" description="Helical" evidence="7">
    <location>
        <begin position="12"/>
        <end position="32"/>
    </location>
</feature>